<dbReference type="EMBL" id="JABFUD020000010">
    <property type="protein sequence ID" value="KAI5075025.1"/>
    <property type="molecule type" value="Genomic_DNA"/>
</dbReference>
<organism evidence="2 3">
    <name type="scientific">Adiantum capillus-veneris</name>
    <name type="common">Maidenhair fern</name>
    <dbReference type="NCBI Taxonomy" id="13818"/>
    <lineage>
        <taxon>Eukaryota</taxon>
        <taxon>Viridiplantae</taxon>
        <taxon>Streptophyta</taxon>
        <taxon>Embryophyta</taxon>
        <taxon>Tracheophyta</taxon>
        <taxon>Polypodiopsida</taxon>
        <taxon>Polypodiidae</taxon>
        <taxon>Polypodiales</taxon>
        <taxon>Pteridineae</taxon>
        <taxon>Pteridaceae</taxon>
        <taxon>Vittarioideae</taxon>
        <taxon>Adiantum</taxon>
    </lineage>
</organism>
<feature type="region of interest" description="Disordered" evidence="1">
    <location>
        <begin position="1"/>
        <end position="29"/>
    </location>
</feature>
<name>A0A9D4ZJC2_ADICA</name>
<evidence type="ECO:0000313" key="2">
    <source>
        <dbReference type="EMBL" id="KAI5075025.1"/>
    </source>
</evidence>
<sequence>MALRAFTRPLSRVSGPRSEPHPQTSSPCSCVASKPLLVCSPPGTPYKQPPQPAAPPRQRLCSRPCSSTSCPQADGVLQSSLPPHRVLVASRARKPMLAPFFCTPLAPLSLGGGSM</sequence>
<proteinExistence type="predicted"/>
<keyword evidence="3" id="KW-1185">Reference proteome</keyword>
<dbReference type="Proteomes" id="UP000886520">
    <property type="component" value="Chromosome 10"/>
</dbReference>
<protein>
    <submittedName>
        <fullName evidence="2">Uncharacterized protein</fullName>
    </submittedName>
</protein>
<gene>
    <name evidence="2" type="ORF">GOP47_0010986</name>
</gene>
<evidence type="ECO:0000313" key="3">
    <source>
        <dbReference type="Proteomes" id="UP000886520"/>
    </source>
</evidence>
<reference evidence="2" key="1">
    <citation type="submission" date="2021-01" db="EMBL/GenBank/DDBJ databases">
        <title>Adiantum capillus-veneris genome.</title>
        <authorList>
            <person name="Fang Y."/>
            <person name="Liao Q."/>
        </authorList>
    </citation>
    <scope>NUCLEOTIDE SEQUENCE</scope>
    <source>
        <strain evidence="2">H3</strain>
        <tissue evidence="2">Leaf</tissue>
    </source>
</reference>
<dbReference type="AlphaFoldDB" id="A0A9D4ZJC2"/>
<comment type="caution">
    <text evidence="2">The sequence shown here is derived from an EMBL/GenBank/DDBJ whole genome shotgun (WGS) entry which is preliminary data.</text>
</comment>
<accession>A0A9D4ZJC2</accession>
<evidence type="ECO:0000256" key="1">
    <source>
        <dbReference type="SAM" id="MobiDB-lite"/>
    </source>
</evidence>